<dbReference type="Proteomes" id="UP000298061">
    <property type="component" value="Unassembled WGS sequence"/>
</dbReference>
<dbReference type="AlphaFoldDB" id="A0A4Y9ZLQ5"/>
<reference evidence="1 2" key="1">
    <citation type="submission" date="2019-02" db="EMBL/GenBank/DDBJ databases">
        <title>Genome sequencing of the rare red list fungi Hericium alpestre (H. flagellum).</title>
        <authorList>
            <person name="Buettner E."/>
            <person name="Kellner H."/>
        </authorList>
    </citation>
    <scope>NUCLEOTIDE SEQUENCE [LARGE SCALE GENOMIC DNA]</scope>
    <source>
        <strain evidence="1 2">DSM 108284</strain>
    </source>
</reference>
<dbReference type="InterPro" id="IPR036910">
    <property type="entry name" value="HMG_box_dom_sf"/>
</dbReference>
<accession>A0A4Y9ZLQ5</accession>
<evidence type="ECO:0000313" key="1">
    <source>
        <dbReference type="EMBL" id="TFY74751.1"/>
    </source>
</evidence>
<organism evidence="1 2">
    <name type="scientific">Hericium alpestre</name>
    <dbReference type="NCBI Taxonomy" id="135208"/>
    <lineage>
        <taxon>Eukaryota</taxon>
        <taxon>Fungi</taxon>
        <taxon>Dikarya</taxon>
        <taxon>Basidiomycota</taxon>
        <taxon>Agaricomycotina</taxon>
        <taxon>Agaricomycetes</taxon>
        <taxon>Russulales</taxon>
        <taxon>Hericiaceae</taxon>
        <taxon>Hericium</taxon>
    </lineage>
</organism>
<comment type="caution">
    <text evidence="1">The sequence shown here is derived from an EMBL/GenBank/DDBJ whole genome shotgun (WGS) entry which is preliminary data.</text>
</comment>
<name>A0A4Y9ZLQ5_9AGAM</name>
<dbReference type="Gene3D" id="1.10.30.10">
    <property type="entry name" value="High mobility group box domain"/>
    <property type="match status" value="1"/>
</dbReference>
<sequence length="103" mass="12003">MDCPSQEQDPFSIILCRCKTPILPPSWYHYPIPSPTANQKILKLCNKFIIYRSHMHAERRYAEHMDHAAGKRGIPERILCTQIAKDWGDMSKREKKLYSETAA</sequence>
<proteinExistence type="predicted"/>
<keyword evidence="2" id="KW-1185">Reference proteome</keyword>
<protein>
    <submittedName>
        <fullName evidence="1">Uncharacterized protein</fullName>
    </submittedName>
</protein>
<dbReference type="EMBL" id="SFCI01001895">
    <property type="protein sequence ID" value="TFY74751.1"/>
    <property type="molecule type" value="Genomic_DNA"/>
</dbReference>
<gene>
    <name evidence="1" type="ORF">EWM64_g9261</name>
</gene>
<evidence type="ECO:0000313" key="2">
    <source>
        <dbReference type="Proteomes" id="UP000298061"/>
    </source>
</evidence>